<dbReference type="Pfam" id="PF00644">
    <property type="entry name" value="PARP"/>
    <property type="match status" value="1"/>
</dbReference>
<dbReference type="GO" id="GO:0003950">
    <property type="term" value="F:NAD+ poly-ADP-ribosyltransferase activity"/>
    <property type="evidence" value="ECO:0007669"/>
    <property type="project" value="UniProtKB-UniRule"/>
</dbReference>
<reference evidence="3" key="1">
    <citation type="submission" date="2016-10" db="EMBL/GenBank/DDBJ databases">
        <authorList>
            <person name="Benchimol M."/>
            <person name="Almeida L.G."/>
            <person name="Vasconcelos A.T."/>
            <person name="Perreira-Neves A."/>
            <person name="Rosa I.A."/>
            <person name="Tasca T."/>
            <person name="Bogo M.R."/>
            <person name="de Souza W."/>
        </authorList>
    </citation>
    <scope>NUCLEOTIDE SEQUENCE [LARGE SCALE GENOMIC DNA]</scope>
    <source>
        <strain evidence="3">K</strain>
    </source>
</reference>
<feature type="domain" description="PARP catalytic" evidence="2">
    <location>
        <begin position="1"/>
        <end position="130"/>
    </location>
</feature>
<dbReference type="RefSeq" id="XP_068355362.1">
    <property type="nucleotide sequence ID" value="XM_068507523.1"/>
</dbReference>
<evidence type="ECO:0000259" key="2">
    <source>
        <dbReference type="PROSITE" id="PS51059"/>
    </source>
</evidence>
<dbReference type="InterPro" id="IPR012317">
    <property type="entry name" value="Poly(ADP-ribose)pol_cat_dom"/>
</dbReference>
<protein>
    <recommendedName>
        <fullName evidence="1">Poly [ADP-ribose] polymerase</fullName>
        <shortName evidence="1">PARP</shortName>
        <ecNumber evidence="1">2.4.2.-</ecNumber>
    </recommendedName>
</protein>
<proteinExistence type="predicted"/>
<name>A0A1J4JU38_9EUKA</name>
<evidence type="ECO:0000313" key="4">
    <source>
        <dbReference type="Proteomes" id="UP000179807"/>
    </source>
</evidence>
<keyword evidence="4" id="KW-1185">Reference proteome</keyword>
<accession>A0A1J4JU38</accession>
<keyword evidence="1" id="KW-0808">Transferase</keyword>
<dbReference type="Gene3D" id="3.90.228.10">
    <property type="match status" value="1"/>
</dbReference>
<comment type="caution">
    <text evidence="3">The sequence shown here is derived from an EMBL/GenBank/DDBJ whole genome shotgun (WGS) entry which is preliminary data.</text>
</comment>
<dbReference type="EMBL" id="MLAK01000876">
    <property type="protein sequence ID" value="OHT02226.1"/>
    <property type="molecule type" value="Genomic_DNA"/>
</dbReference>
<gene>
    <name evidence="3" type="ORF">TRFO_30742</name>
</gene>
<dbReference type="AlphaFoldDB" id="A0A1J4JU38"/>
<keyword evidence="1" id="KW-0328">Glycosyltransferase</keyword>
<dbReference type="VEuPathDB" id="TrichDB:TRFO_30742"/>
<keyword evidence="1" id="KW-0520">NAD</keyword>
<dbReference type="EC" id="2.4.2.-" evidence="1"/>
<dbReference type="PROSITE" id="PS51059">
    <property type="entry name" value="PARP_CATALYTIC"/>
    <property type="match status" value="1"/>
</dbReference>
<sequence length="244" mass="28042">MSKQNHHRRTLIHQTDLRSAETIIRTQIMRPGSGGCYGAGIYFANTFEACDHKSHKNGVYLVADVYLGKTKALSYQQIDPNNLKKEGYDSVVGLKMPTGREFIVYDSNRVKNIKYAYGTRPQVVFTSARDRLVLFWVTNPQEASRIVRHQHIPMTSNGRFSDGFYMYDSVTDALQEHPQATTFLAADVHIKKRYNLSNRETITSLMRRRYKSFSAQVNGFKYYIVVDPRQIVNIHFSGGALFDR</sequence>
<evidence type="ECO:0000256" key="1">
    <source>
        <dbReference type="RuleBase" id="RU362114"/>
    </source>
</evidence>
<dbReference type="Proteomes" id="UP000179807">
    <property type="component" value="Unassembled WGS sequence"/>
</dbReference>
<evidence type="ECO:0000313" key="3">
    <source>
        <dbReference type="EMBL" id="OHT02226.1"/>
    </source>
</evidence>
<dbReference type="GeneID" id="94842227"/>
<dbReference type="SUPFAM" id="SSF56399">
    <property type="entry name" value="ADP-ribosylation"/>
    <property type="match status" value="1"/>
</dbReference>
<organism evidence="3 4">
    <name type="scientific">Tritrichomonas foetus</name>
    <dbReference type="NCBI Taxonomy" id="1144522"/>
    <lineage>
        <taxon>Eukaryota</taxon>
        <taxon>Metamonada</taxon>
        <taxon>Parabasalia</taxon>
        <taxon>Tritrichomonadida</taxon>
        <taxon>Tritrichomonadidae</taxon>
        <taxon>Tritrichomonas</taxon>
    </lineage>
</organism>